<dbReference type="PROSITE" id="PS50011">
    <property type="entry name" value="PROTEIN_KINASE_DOM"/>
    <property type="match status" value="1"/>
</dbReference>
<protein>
    <submittedName>
        <fullName evidence="2">Kinase-like protein</fullName>
    </submittedName>
</protein>
<keyword evidence="2" id="KW-0808">Transferase</keyword>
<sequence>MAAVRPTYDSSIFASLRAPFPPGRSRFGVVLGTLRSPPSADVEVVERDGELLVVKCIRASQRDLQAIDRARPIIRALVEQWAQLHHPGIAAILEIVHDPRIPPVLSIVMPYFSNGNAIDYLQRVVRNRFTVTLGLARQVAQALQYLHSAGIVHKDLRGSNILVSEQGDAILTDIGLAPVLGTVGLFSYMKIFSCARWAPPELIFYEGHVNGAPFTAASDVYSFGMTVYEMLTLKKPFHNIPQETQVCLAIATGGRPAESDDCDPNLNVLRPIIQNCWKFDPLARPSVAEVIEALQVYTL</sequence>
<dbReference type="OrthoDB" id="4062651at2759"/>
<dbReference type="InterPro" id="IPR008266">
    <property type="entry name" value="Tyr_kinase_AS"/>
</dbReference>
<dbReference type="InterPro" id="IPR001245">
    <property type="entry name" value="Ser-Thr/Tyr_kinase_cat_dom"/>
</dbReference>
<dbReference type="InterPro" id="IPR011009">
    <property type="entry name" value="Kinase-like_dom_sf"/>
</dbReference>
<gene>
    <name evidence="2" type="ORF">OE88DRAFT_1522715</name>
</gene>
<evidence type="ECO:0000259" key="1">
    <source>
        <dbReference type="PROSITE" id="PS50011"/>
    </source>
</evidence>
<dbReference type="Gene3D" id="1.10.510.10">
    <property type="entry name" value="Transferase(Phosphotransferase) domain 1"/>
    <property type="match status" value="1"/>
</dbReference>
<dbReference type="InterPro" id="IPR050167">
    <property type="entry name" value="Ser_Thr_protein_kinase"/>
</dbReference>
<dbReference type="SUPFAM" id="SSF56112">
    <property type="entry name" value="Protein kinase-like (PK-like)"/>
    <property type="match status" value="1"/>
</dbReference>
<keyword evidence="3" id="KW-1185">Reference proteome</keyword>
<keyword evidence="2" id="KW-0418">Kinase</keyword>
<dbReference type="Proteomes" id="UP000305948">
    <property type="component" value="Unassembled WGS sequence"/>
</dbReference>
<accession>A0A5C3N496</accession>
<dbReference type="PROSITE" id="PS00109">
    <property type="entry name" value="PROTEIN_KINASE_TYR"/>
    <property type="match status" value="1"/>
</dbReference>
<dbReference type="STRING" id="5364.A0A5C3N496"/>
<dbReference type="PANTHER" id="PTHR23257">
    <property type="entry name" value="SERINE-THREONINE PROTEIN KINASE"/>
    <property type="match status" value="1"/>
</dbReference>
<name>A0A5C3N496_9AGAM</name>
<dbReference type="GO" id="GO:0005737">
    <property type="term" value="C:cytoplasm"/>
    <property type="evidence" value="ECO:0007669"/>
    <property type="project" value="TreeGrafter"/>
</dbReference>
<evidence type="ECO:0000313" key="3">
    <source>
        <dbReference type="Proteomes" id="UP000305948"/>
    </source>
</evidence>
<dbReference type="GO" id="GO:0007165">
    <property type="term" value="P:signal transduction"/>
    <property type="evidence" value="ECO:0007669"/>
    <property type="project" value="TreeGrafter"/>
</dbReference>
<dbReference type="GO" id="GO:0004672">
    <property type="term" value="F:protein kinase activity"/>
    <property type="evidence" value="ECO:0007669"/>
    <property type="project" value="InterPro"/>
</dbReference>
<dbReference type="AlphaFoldDB" id="A0A5C3N496"/>
<dbReference type="Pfam" id="PF07714">
    <property type="entry name" value="PK_Tyr_Ser-Thr"/>
    <property type="match status" value="1"/>
</dbReference>
<reference evidence="2 3" key="1">
    <citation type="journal article" date="2019" name="Nat. Ecol. Evol.">
        <title>Megaphylogeny resolves global patterns of mushroom evolution.</title>
        <authorList>
            <person name="Varga T."/>
            <person name="Krizsan K."/>
            <person name="Foldi C."/>
            <person name="Dima B."/>
            <person name="Sanchez-Garcia M."/>
            <person name="Sanchez-Ramirez S."/>
            <person name="Szollosi G.J."/>
            <person name="Szarkandi J.G."/>
            <person name="Papp V."/>
            <person name="Albert L."/>
            <person name="Andreopoulos W."/>
            <person name="Angelini C."/>
            <person name="Antonin V."/>
            <person name="Barry K.W."/>
            <person name="Bougher N.L."/>
            <person name="Buchanan P."/>
            <person name="Buyck B."/>
            <person name="Bense V."/>
            <person name="Catcheside P."/>
            <person name="Chovatia M."/>
            <person name="Cooper J."/>
            <person name="Damon W."/>
            <person name="Desjardin D."/>
            <person name="Finy P."/>
            <person name="Geml J."/>
            <person name="Haridas S."/>
            <person name="Hughes K."/>
            <person name="Justo A."/>
            <person name="Karasinski D."/>
            <person name="Kautmanova I."/>
            <person name="Kiss B."/>
            <person name="Kocsube S."/>
            <person name="Kotiranta H."/>
            <person name="LaButti K.M."/>
            <person name="Lechner B.E."/>
            <person name="Liimatainen K."/>
            <person name="Lipzen A."/>
            <person name="Lukacs Z."/>
            <person name="Mihaltcheva S."/>
            <person name="Morgado L.N."/>
            <person name="Niskanen T."/>
            <person name="Noordeloos M.E."/>
            <person name="Ohm R.A."/>
            <person name="Ortiz-Santana B."/>
            <person name="Ovrebo C."/>
            <person name="Racz N."/>
            <person name="Riley R."/>
            <person name="Savchenko A."/>
            <person name="Shiryaev A."/>
            <person name="Soop K."/>
            <person name="Spirin V."/>
            <person name="Szebenyi C."/>
            <person name="Tomsovsky M."/>
            <person name="Tulloss R.E."/>
            <person name="Uehling J."/>
            <person name="Grigoriev I.V."/>
            <person name="Vagvolgyi C."/>
            <person name="Papp T."/>
            <person name="Martin F.M."/>
            <person name="Miettinen O."/>
            <person name="Hibbett D.S."/>
            <person name="Nagy L.G."/>
        </authorList>
    </citation>
    <scope>NUCLEOTIDE SEQUENCE [LARGE SCALE GENOMIC DNA]</scope>
    <source>
        <strain evidence="2 3">OMC1185</strain>
    </source>
</reference>
<dbReference type="InterPro" id="IPR000719">
    <property type="entry name" value="Prot_kinase_dom"/>
</dbReference>
<dbReference type="PRINTS" id="PR00109">
    <property type="entry name" value="TYRKINASE"/>
</dbReference>
<proteinExistence type="predicted"/>
<evidence type="ECO:0000313" key="2">
    <source>
        <dbReference type="EMBL" id="TFK51246.1"/>
    </source>
</evidence>
<feature type="domain" description="Protein kinase" evidence="1">
    <location>
        <begin position="16"/>
        <end position="298"/>
    </location>
</feature>
<dbReference type="EMBL" id="ML213511">
    <property type="protein sequence ID" value="TFK51246.1"/>
    <property type="molecule type" value="Genomic_DNA"/>
</dbReference>
<organism evidence="2 3">
    <name type="scientific">Heliocybe sulcata</name>
    <dbReference type="NCBI Taxonomy" id="5364"/>
    <lineage>
        <taxon>Eukaryota</taxon>
        <taxon>Fungi</taxon>
        <taxon>Dikarya</taxon>
        <taxon>Basidiomycota</taxon>
        <taxon>Agaricomycotina</taxon>
        <taxon>Agaricomycetes</taxon>
        <taxon>Gloeophyllales</taxon>
        <taxon>Gloeophyllaceae</taxon>
        <taxon>Heliocybe</taxon>
    </lineage>
</organism>
<dbReference type="GO" id="GO:0005524">
    <property type="term" value="F:ATP binding"/>
    <property type="evidence" value="ECO:0007669"/>
    <property type="project" value="InterPro"/>
</dbReference>